<dbReference type="InterPro" id="IPR007630">
    <property type="entry name" value="RNA_pol_sigma70_r4"/>
</dbReference>
<dbReference type="CDD" id="cd06171">
    <property type="entry name" value="Sigma70_r4"/>
    <property type="match status" value="1"/>
</dbReference>
<evidence type="ECO:0000256" key="5">
    <source>
        <dbReference type="ARBA" id="ARBA00023163"/>
    </source>
</evidence>
<dbReference type="SUPFAM" id="SSF88659">
    <property type="entry name" value="Sigma3 and sigma4 domains of RNA polymerase sigma factors"/>
    <property type="match status" value="1"/>
</dbReference>
<evidence type="ECO:0000256" key="6">
    <source>
        <dbReference type="RuleBase" id="RU000716"/>
    </source>
</evidence>
<dbReference type="PANTHER" id="PTHR43133:SF52">
    <property type="entry name" value="ECF RNA POLYMERASE SIGMA FACTOR SIGL"/>
    <property type="match status" value="1"/>
</dbReference>
<dbReference type="NCBIfam" id="TIGR02937">
    <property type="entry name" value="sigma70-ECF"/>
    <property type="match status" value="1"/>
</dbReference>
<feature type="domain" description="RNA polymerase sigma-70 region 2" evidence="7">
    <location>
        <begin position="17"/>
        <end position="82"/>
    </location>
</feature>
<dbReference type="RefSeq" id="WP_131564114.1">
    <property type="nucleotide sequence ID" value="NZ_VMNX01000287.1"/>
</dbReference>
<evidence type="ECO:0000256" key="1">
    <source>
        <dbReference type="ARBA" id="ARBA00010641"/>
    </source>
</evidence>
<feature type="domain" description="RNA polymerase sigma-70 region 4" evidence="8">
    <location>
        <begin position="116"/>
        <end position="164"/>
    </location>
</feature>
<organism evidence="9 10">
    <name type="scientific">Streptomyces acidicola</name>
    <dbReference type="NCBI Taxonomy" id="2596892"/>
    <lineage>
        <taxon>Bacteria</taxon>
        <taxon>Bacillati</taxon>
        <taxon>Actinomycetota</taxon>
        <taxon>Actinomycetes</taxon>
        <taxon>Kitasatosporales</taxon>
        <taxon>Streptomycetaceae</taxon>
        <taxon>Streptomyces</taxon>
    </lineage>
</organism>
<keyword evidence="2 6" id="KW-0805">Transcription regulation</keyword>
<protein>
    <recommendedName>
        <fullName evidence="6">RNA polymerase sigma factor</fullName>
    </recommendedName>
</protein>
<dbReference type="Pfam" id="PF04545">
    <property type="entry name" value="Sigma70_r4"/>
    <property type="match status" value="1"/>
</dbReference>
<dbReference type="InterPro" id="IPR000838">
    <property type="entry name" value="RNA_pol_sigma70_ECF_CS"/>
</dbReference>
<comment type="similarity">
    <text evidence="1 6">Belongs to the sigma-70 factor family. ECF subfamily.</text>
</comment>
<reference evidence="9 10" key="1">
    <citation type="submission" date="2019-09" db="EMBL/GenBank/DDBJ databases">
        <authorList>
            <person name="Duangmal K."/>
            <person name="Teo W.F.A."/>
            <person name="Lipun K."/>
        </authorList>
    </citation>
    <scope>NUCLEOTIDE SEQUENCE [LARGE SCALE GENOMIC DNA]</scope>
    <source>
        <strain evidence="9 10">K1PN6</strain>
    </source>
</reference>
<gene>
    <name evidence="9" type="ORF">FPZ41_40720</name>
</gene>
<dbReference type="GO" id="GO:0003677">
    <property type="term" value="F:DNA binding"/>
    <property type="evidence" value="ECO:0007669"/>
    <property type="project" value="UniProtKB-KW"/>
</dbReference>
<dbReference type="AlphaFoldDB" id="A0A5N8X4T2"/>
<keyword evidence="3 6" id="KW-0731">Sigma factor</keyword>
<evidence type="ECO:0000313" key="10">
    <source>
        <dbReference type="Proteomes" id="UP000373149"/>
    </source>
</evidence>
<dbReference type="GO" id="GO:0006352">
    <property type="term" value="P:DNA-templated transcription initiation"/>
    <property type="evidence" value="ECO:0007669"/>
    <property type="project" value="InterPro"/>
</dbReference>
<dbReference type="Gene3D" id="1.10.10.10">
    <property type="entry name" value="Winged helix-like DNA-binding domain superfamily/Winged helix DNA-binding domain"/>
    <property type="match status" value="1"/>
</dbReference>
<sequence>MPNARPTGLPVPPPAAERYRARLLRYANRLTSGDLHRAEDIVQETMLRAWLTDLDAHDENHRIAWLLRVARNLAVDAHRRDRAVPVGALPDDMLHRPDGAGDLADTVVDRQVVRRALARLSPEHREVLFHVHLHDRTRAEAARAIGVPQGTVKSRNHYALEAMRREIPAA</sequence>
<name>A0A5N8X4T2_9ACTN</name>
<dbReference type="Proteomes" id="UP000373149">
    <property type="component" value="Unassembled WGS sequence"/>
</dbReference>
<dbReference type="PROSITE" id="PS01063">
    <property type="entry name" value="SIGMA70_ECF"/>
    <property type="match status" value="1"/>
</dbReference>
<dbReference type="Gene3D" id="1.10.1740.10">
    <property type="match status" value="1"/>
</dbReference>
<dbReference type="InterPro" id="IPR036388">
    <property type="entry name" value="WH-like_DNA-bd_sf"/>
</dbReference>
<dbReference type="Pfam" id="PF04542">
    <property type="entry name" value="Sigma70_r2"/>
    <property type="match status" value="1"/>
</dbReference>
<keyword evidence="4 6" id="KW-0238">DNA-binding</keyword>
<dbReference type="InterPro" id="IPR013325">
    <property type="entry name" value="RNA_pol_sigma_r2"/>
</dbReference>
<keyword evidence="5 6" id="KW-0804">Transcription</keyword>
<comment type="caution">
    <text evidence="9">The sequence shown here is derived from an EMBL/GenBank/DDBJ whole genome shotgun (WGS) entry which is preliminary data.</text>
</comment>
<dbReference type="PANTHER" id="PTHR43133">
    <property type="entry name" value="RNA POLYMERASE ECF-TYPE SIGMA FACTO"/>
    <property type="match status" value="1"/>
</dbReference>
<dbReference type="InterPro" id="IPR039425">
    <property type="entry name" value="RNA_pol_sigma-70-like"/>
</dbReference>
<evidence type="ECO:0000256" key="2">
    <source>
        <dbReference type="ARBA" id="ARBA00023015"/>
    </source>
</evidence>
<dbReference type="SUPFAM" id="SSF88946">
    <property type="entry name" value="Sigma2 domain of RNA polymerase sigma factors"/>
    <property type="match status" value="1"/>
</dbReference>
<evidence type="ECO:0000259" key="8">
    <source>
        <dbReference type="Pfam" id="PF04545"/>
    </source>
</evidence>
<dbReference type="InterPro" id="IPR007627">
    <property type="entry name" value="RNA_pol_sigma70_r2"/>
</dbReference>
<evidence type="ECO:0000259" key="7">
    <source>
        <dbReference type="Pfam" id="PF04542"/>
    </source>
</evidence>
<evidence type="ECO:0000256" key="4">
    <source>
        <dbReference type="ARBA" id="ARBA00023125"/>
    </source>
</evidence>
<dbReference type="GO" id="GO:0016987">
    <property type="term" value="F:sigma factor activity"/>
    <property type="evidence" value="ECO:0007669"/>
    <property type="project" value="UniProtKB-KW"/>
</dbReference>
<accession>A0A5N8X4T2</accession>
<dbReference type="EMBL" id="VMNX01000287">
    <property type="protein sequence ID" value="MPY54547.1"/>
    <property type="molecule type" value="Genomic_DNA"/>
</dbReference>
<dbReference type="InterPro" id="IPR013324">
    <property type="entry name" value="RNA_pol_sigma_r3/r4-like"/>
</dbReference>
<evidence type="ECO:0000256" key="3">
    <source>
        <dbReference type="ARBA" id="ARBA00023082"/>
    </source>
</evidence>
<keyword evidence="10" id="KW-1185">Reference proteome</keyword>
<proteinExistence type="inferred from homology"/>
<evidence type="ECO:0000313" key="9">
    <source>
        <dbReference type="EMBL" id="MPY54547.1"/>
    </source>
</evidence>
<dbReference type="InterPro" id="IPR014284">
    <property type="entry name" value="RNA_pol_sigma-70_dom"/>
</dbReference>